<dbReference type="Proteomes" id="UP000005446">
    <property type="component" value="Unassembled WGS sequence"/>
</dbReference>
<dbReference type="HOGENOM" id="CLU_1267000_0_0_1"/>
<gene>
    <name evidence="2" type="ORF">M7I_7914</name>
</gene>
<comment type="caution">
    <text evidence="2">The sequence shown here is derived from an EMBL/GenBank/DDBJ whole genome shotgun (WGS) entry which is preliminary data.</text>
</comment>
<name>H0EYK8_GLAL7</name>
<evidence type="ECO:0000313" key="2">
    <source>
        <dbReference type="EMBL" id="EHK96411.1"/>
    </source>
</evidence>
<organism evidence="2 3">
    <name type="scientific">Glarea lozoyensis (strain ATCC 74030 / MF5533)</name>
    <dbReference type="NCBI Taxonomy" id="1104152"/>
    <lineage>
        <taxon>Eukaryota</taxon>
        <taxon>Fungi</taxon>
        <taxon>Dikarya</taxon>
        <taxon>Ascomycota</taxon>
        <taxon>Pezizomycotina</taxon>
        <taxon>Leotiomycetes</taxon>
        <taxon>Helotiales</taxon>
        <taxon>Helotiaceae</taxon>
        <taxon>Glarea</taxon>
    </lineage>
</organism>
<sequence>MPPRWFSRIRWLTLRSALEIACSDARRPVDLDMDLATCLQPRGAGNVESGLHSYHNQYTREFVEPEAKRPRYEVNNEYHATSAELAGSSLNGHRIHPRTGLNPPCSTFSSSPSPSSSASGTAPSTVTTPSLAAAAPAPNRASRHGMGAQAPKQRSCGSTKRCKQLLTQPPEDADFPDANESIESVTQAAATALTQLAETLSSGISSDERLASLSLLGV</sequence>
<feature type="region of interest" description="Disordered" evidence="1">
    <location>
        <begin position="90"/>
        <end position="161"/>
    </location>
</feature>
<dbReference type="AlphaFoldDB" id="H0EYK8"/>
<evidence type="ECO:0000313" key="3">
    <source>
        <dbReference type="Proteomes" id="UP000005446"/>
    </source>
</evidence>
<dbReference type="EMBL" id="AGUE01000252">
    <property type="protein sequence ID" value="EHK96411.1"/>
    <property type="molecule type" value="Genomic_DNA"/>
</dbReference>
<dbReference type="OrthoDB" id="5427204at2759"/>
<evidence type="ECO:0000256" key="1">
    <source>
        <dbReference type="SAM" id="MobiDB-lite"/>
    </source>
</evidence>
<proteinExistence type="predicted"/>
<reference evidence="2 3" key="1">
    <citation type="journal article" date="2012" name="Eukaryot. Cell">
        <title>Genome sequence of the fungus Glarea lozoyensis: the first genome sequence of a species from the Helotiaceae family.</title>
        <authorList>
            <person name="Youssar L."/>
            <person name="Gruening B.A."/>
            <person name="Erxleben A."/>
            <person name="Guenther S."/>
            <person name="Huettel W."/>
        </authorList>
    </citation>
    <scope>NUCLEOTIDE SEQUENCE [LARGE SCALE GENOMIC DNA]</scope>
    <source>
        <strain evidence="3">ATCC 74030 / MF5533</strain>
    </source>
</reference>
<feature type="compositionally biased region" description="Low complexity" evidence="1">
    <location>
        <begin position="103"/>
        <end position="140"/>
    </location>
</feature>
<keyword evidence="3" id="KW-1185">Reference proteome</keyword>
<accession>H0EYK8</accession>
<dbReference type="InParanoid" id="H0EYK8"/>
<protein>
    <submittedName>
        <fullName evidence="2">Uncharacterized protein</fullName>
    </submittedName>
</protein>